<keyword evidence="7" id="KW-1185">Reference proteome</keyword>
<sequence length="344" mass="36075">MQRSLKHLLTTVIAILLVGVMSACGNGNGNGGNETSSANTNTAAGASSNQAEGSKEKAPLKVGFAVPDEAHPYFIAQIGAIKKRVQEQGGELLVANAGMDVNKQINNIENLVSSKVQAMIVFPIDPKPLEDSLKKAQDAGIRVVGWGSFGIEHADVVVNSDHTAVGTAVGEDAAKWINEKFGGNAEVGLIISTYNPGLTERGVALEAAIKKNAPNAKIVAKHEALTVADSQKVAENLLTAHPNIQVIATIDDSEALGAYEAVKSHGKATGHFYINGVGATPEMLTKLKEEGSVLRTTLDMATSKNPIIIVDNILKLLGGESVERDQLSKLTIVNASNADAFMPK</sequence>
<evidence type="ECO:0000313" key="7">
    <source>
        <dbReference type="Proteomes" id="UP000450917"/>
    </source>
</evidence>
<accession>A0A7X2Z7W7</accession>
<organism evidence="6 7">
    <name type="scientific">Paenibacillus validus</name>
    <dbReference type="NCBI Taxonomy" id="44253"/>
    <lineage>
        <taxon>Bacteria</taxon>
        <taxon>Bacillati</taxon>
        <taxon>Bacillota</taxon>
        <taxon>Bacilli</taxon>
        <taxon>Bacillales</taxon>
        <taxon>Paenibacillaceae</taxon>
        <taxon>Paenibacillus</taxon>
    </lineage>
</organism>
<dbReference type="InterPro" id="IPR025997">
    <property type="entry name" value="SBP_2_dom"/>
</dbReference>
<dbReference type="EMBL" id="WNZX01000002">
    <property type="protein sequence ID" value="MUG69933.1"/>
    <property type="molecule type" value="Genomic_DNA"/>
</dbReference>
<comment type="similarity">
    <text evidence="2">Belongs to the bacterial solute-binding protein 2 family.</text>
</comment>
<feature type="chain" id="PRO_5031255367" evidence="4">
    <location>
        <begin position="24"/>
        <end position="344"/>
    </location>
</feature>
<evidence type="ECO:0000313" key="6">
    <source>
        <dbReference type="EMBL" id="MUG69933.1"/>
    </source>
</evidence>
<dbReference type="InterPro" id="IPR050555">
    <property type="entry name" value="Bact_Solute-Bind_Prot2"/>
</dbReference>
<comment type="caution">
    <text evidence="6">The sequence shown here is derived from an EMBL/GenBank/DDBJ whole genome shotgun (WGS) entry which is preliminary data.</text>
</comment>
<reference evidence="6 7" key="1">
    <citation type="submission" date="2019-11" db="EMBL/GenBank/DDBJ databases">
        <title>Draft genome sequences of five Paenibacillus species of dairy origin.</title>
        <authorList>
            <person name="Olajide A.M."/>
            <person name="Chen S."/>
            <person name="Lapointe G."/>
        </authorList>
    </citation>
    <scope>NUCLEOTIDE SEQUENCE [LARGE SCALE GENOMIC DNA]</scope>
    <source>
        <strain evidence="6 7">2CS3</strain>
    </source>
</reference>
<dbReference type="Pfam" id="PF13407">
    <property type="entry name" value="Peripla_BP_4"/>
    <property type="match status" value="1"/>
</dbReference>
<comment type="subcellular location">
    <subcellularLocation>
        <location evidence="1">Cell envelope</location>
    </subcellularLocation>
</comment>
<evidence type="ECO:0000259" key="5">
    <source>
        <dbReference type="Pfam" id="PF13407"/>
    </source>
</evidence>
<dbReference type="InterPro" id="IPR028082">
    <property type="entry name" value="Peripla_BP_I"/>
</dbReference>
<evidence type="ECO:0000256" key="3">
    <source>
        <dbReference type="SAM" id="MobiDB-lite"/>
    </source>
</evidence>
<dbReference type="RefSeq" id="WP_155614103.1">
    <property type="nucleotide sequence ID" value="NZ_JBDLZV010000001.1"/>
</dbReference>
<dbReference type="PANTHER" id="PTHR30036:SF7">
    <property type="entry name" value="ABC TRANSPORTER PERIPLASMIC-BINDING PROTEIN YPHF"/>
    <property type="match status" value="1"/>
</dbReference>
<evidence type="ECO:0000256" key="1">
    <source>
        <dbReference type="ARBA" id="ARBA00004196"/>
    </source>
</evidence>
<feature type="domain" description="Periplasmic binding protein" evidence="5">
    <location>
        <begin position="62"/>
        <end position="291"/>
    </location>
</feature>
<dbReference type="Proteomes" id="UP000450917">
    <property type="component" value="Unassembled WGS sequence"/>
</dbReference>
<evidence type="ECO:0000256" key="2">
    <source>
        <dbReference type="ARBA" id="ARBA00007639"/>
    </source>
</evidence>
<protein>
    <submittedName>
        <fullName evidence="6">Substrate-binding domain-containing protein</fullName>
    </submittedName>
</protein>
<dbReference type="PANTHER" id="PTHR30036">
    <property type="entry name" value="D-XYLOSE-BINDING PERIPLASMIC PROTEIN"/>
    <property type="match status" value="1"/>
</dbReference>
<dbReference type="AlphaFoldDB" id="A0A7X2Z7W7"/>
<feature type="signal peptide" evidence="4">
    <location>
        <begin position="1"/>
        <end position="23"/>
    </location>
</feature>
<dbReference type="GO" id="GO:0030288">
    <property type="term" value="C:outer membrane-bounded periplasmic space"/>
    <property type="evidence" value="ECO:0007669"/>
    <property type="project" value="TreeGrafter"/>
</dbReference>
<dbReference type="PROSITE" id="PS51257">
    <property type="entry name" value="PROKAR_LIPOPROTEIN"/>
    <property type="match status" value="1"/>
</dbReference>
<dbReference type="CDD" id="cd01536">
    <property type="entry name" value="PBP1_ABC_sugar_binding-like"/>
    <property type="match status" value="1"/>
</dbReference>
<gene>
    <name evidence="6" type="ORF">GNP93_04505</name>
</gene>
<dbReference type="GO" id="GO:0030246">
    <property type="term" value="F:carbohydrate binding"/>
    <property type="evidence" value="ECO:0007669"/>
    <property type="project" value="TreeGrafter"/>
</dbReference>
<keyword evidence="4" id="KW-0732">Signal</keyword>
<feature type="compositionally biased region" description="Low complexity" evidence="3">
    <location>
        <begin position="33"/>
        <end position="49"/>
    </location>
</feature>
<proteinExistence type="inferred from homology"/>
<dbReference type="Gene3D" id="3.40.50.2300">
    <property type="match status" value="2"/>
</dbReference>
<name>A0A7X2Z7W7_9BACL</name>
<dbReference type="SUPFAM" id="SSF53822">
    <property type="entry name" value="Periplasmic binding protein-like I"/>
    <property type="match status" value="1"/>
</dbReference>
<feature type="region of interest" description="Disordered" evidence="3">
    <location>
        <begin position="31"/>
        <end position="55"/>
    </location>
</feature>
<evidence type="ECO:0000256" key="4">
    <source>
        <dbReference type="SAM" id="SignalP"/>
    </source>
</evidence>